<evidence type="ECO:0000256" key="1">
    <source>
        <dbReference type="ARBA" id="ARBA00022490"/>
    </source>
</evidence>
<dbReference type="InterPro" id="IPR035911">
    <property type="entry name" value="MurE/MurF_N"/>
</dbReference>
<proteinExistence type="inferred from homology"/>
<dbReference type="Gene3D" id="3.90.190.20">
    <property type="entry name" value="Mur ligase, C-terminal domain"/>
    <property type="match status" value="1"/>
</dbReference>
<feature type="domain" description="Mur ligase central" evidence="14">
    <location>
        <begin position="112"/>
        <end position="292"/>
    </location>
</feature>
<dbReference type="InterPro" id="IPR000713">
    <property type="entry name" value="Mur_ligase_N"/>
</dbReference>
<evidence type="ECO:0000259" key="14">
    <source>
        <dbReference type="Pfam" id="PF08245"/>
    </source>
</evidence>
<keyword evidence="16" id="KW-1185">Reference proteome</keyword>
<comment type="subcellular location">
    <subcellularLocation>
        <location evidence="10 11">Cytoplasm</location>
    </subcellularLocation>
</comment>
<evidence type="ECO:0000256" key="2">
    <source>
        <dbReference type="ARBA" id="ARBA00022598"/>
    </source>
</evidence>
<keyword evidence="3 10" id="KW-0132">Cell division</keyword>
<protein>
    <recommendedName>
        <fullName evidence="10 11">UDP-N-acetylmuramoyl-tripeptide--D-alanyl-D-alanine ligase</fullName>
        <ecNumber evidence="10 11">6.3.2.10</ecNumber>
    </recommendedName>
    <alternativeName>
        <fullName evidence="10">D-alanyl-D-alanine-adding enzyme</fullName>
    </alternativeName>
</protein>
<dbReference type="InterPro" id="IPR051046">
    <property type="entry name" value="MurCDEF_CellWall_CoF430Synth"/>
</dbReference>
<evidence type="ECO:0000256" key="8">
    <source>
        <dbReference type="ARBA" id="ARBA00023306"/>
    </source>
</evidence>
<dbReference type="Pfam" id="PF01225">
    <property type="entry name" value="Mur_ligase"/>
    <property type="match status" value="1"/>
</dbReference>
<dbReference type="GO" id="GO:0005524">
    <property type="term" value="F:ATP binding"/>
    <property type="evidence" value="ECO:0007669"/>
    <property type="project" value="UniProtKB-UniRule"/>
</dbReference>
<dbReference type="SUPFAM" id="SSF53244">
    <property type="entry name" value="MurD-like peptide ligases, peptide-binding domain"/>
    <property type="match status" value="1"/>
</dbReference>
<evidence type="ECO:0000256" key="6">
    <source>
        <dbReference type="ARBA" id="ARBA00022960"/>
    </source>
</evidence>
<dbReference type="InterPro" id="IPR013221">
    <property type="entry name" value="Mur_ligase_cen"/>
</dbReference>
<dbReference type="GO" id="GO:0008360">
    <property type="term" value="P:regulation of cell shape"/>
    <property type="evidence" value="ECO:0007669"/>
    <property type="project" value="UniProtKB-KW"/>
</dbReference>
<dbReference type="NCBIfam" id="TIGR01143">
    <property type="entry name" value="murF"/>
    <property type="match status" value="1"/>
</dbReference>
<name>A0A9X3WS70_9BACI</name>
<dbReference type="SUPFAM" id="SSF53623">
    <property type="entry name" value="MurD-like peptide ligases, catalytic domain"/>
    <property type="match status" value="1"/>
</dbReference>
<gene>
    <name evidence="10" type="primary">murF</name>
    <name evidence="15" type="ORF">NC797_04120</name>
</gene>
<evidence type="ECO:0000313" key="15">
    <source>
        <dbReference type="EMBL" id="MDC3423693.1"/>
    </source>
</evidence>
<comment type="similarity">
    <text evidence="10">Belongs to the MurCDEF family. MurF subfamily.</text>
</comment>
<keyword evidence="8 10" id="KW-0131">Cell cycle</keyword>
<organism evidence="15 16">
    <name type="scientific">Terrihalobacillus insolitus</name>
    <dbReference type="NCBI Taxonomy" id="2950438"/>
    <lineage>
        <taxon>Bacteria</taxon>
        <taxon>Bacillati</taxon>
        <taxon>Bacillota</taxon>
        <taxon>Bacilli</taxon>
        <taxon>Bacillales</taxon>
        <taxon>Bacillaceae</taxon>
        <taxon>Terrihalobacillus</taxon>
    </lineage>
</organism>
<dbReference type="HAMAP" id="MF_02019">
    <property type="entry name" value="MurF"/>
    <property type="match status" value="1"/>
</dbReference>
<evidence type="ECO:0000256" key="7">
    <source>
        <dbReference type="ARBA" id="ARBA00022984"/>
    </source>
</evidence>
<keyword evidence="9 10" id="KW-0961">Cell wall biogenesis/degradation</keyword>
<comment type="caution">
    <text evidence="15">The sequence shown here is derived from an EMBL/GenBank/DDBJ whole genome shotgun (WGS) entry which is preliminary data.</text>
</comment>
<dbReference type="Pfam" id="PF08245">
    <property type="entry name" value="Mur_ligase_M"/>
    <property type="match status" value="1"/>
</dbReference>
<reference evidence="15" key="1">
    <citation type="submission" date="2022-06" db="EMBL/GenBank/DDBJ databases">
        <title>Aquibacillus sp. a new bacterium isolated from soil saline samples.</title>
        <authorList>
            <person name="Galisteo C."/>
            <person name="De La Haba R."/>
            <person name="Sanchez-Porro C."/>
            <person name="Ventosa A."/>
        </authorList>
    </citation>
    <scope>NUCLEOTIDE SEQUENCE</scope>
    <source>
        <strain evidence="15">3ASR75-11</strain>
    </source>
</reference>
<dbReference type="EC" id="6.3.2.10" evidence="10 11"/>
<dbReference type="GO" id="GO:0009252">
    <property type="term" value="P:peptidoglycan biosynthetic process"/>
    <property type="evidence" value="ECO:0007669"/>
    <property type="project" value="UniProtKB-UniRule"/>
</dbReference>
<evidence type="ECO:0000256" key="5">
    <source>
        <dbReference type="ARBA" id="ARBA00022840"/>
    </source>
</evidence>
<dbReference type="EMBL" id="JAMQKB010000002">
    <property type="protein sequence ID" value="MDC3423693.1"/>
    <property type="molecule type" value="Genomic_DNA"/>
</dbReference>
<evidence type="ECO:0000256" key="4">
    <source>
        <dbReference type="ARBA" id="ARBA00022741"/>
    </source>
</evidence>
<dbReference type="GO" id="GO:0071555">
    <property type="term" value="P:cell wall organization"/>
    <property type="evidence" value="ECO:0007669"/>
    <property type="project" value="UniProtKB-KW"/>
</dbReference>
<evidence type="ECO:0000256" key="10">
    <source>
        <dbReference type="HAMAP-Rule" id="MF_02019"/>
    </source>
</evidence>
<keyword evidence="1 10" id="KW-0963">Cytoplasm</keyword>
<dbReference type="InterPro" id="IPR036565">
    <property type="entry name" value="Mur-like_cat_sf"/>
</dbReference>
<dbReference type="InterPro" id="IPR004101">
    <property type="entry name" value="Mur_ligase_C"/>
</dbReference>
<evidence type="ECO:0000256" key="11">
    <source>
        <dbReference type="RuleBase" id="RU004136"/>
    </source>
</evidence>
<evidence type="ECO:0000313" key="16">
    <source>
        <dbReference type="Proteomes" id="UP001145050"/>
    </source>
</evidence>
<feature type="binding site" evidence="10">
    <location>
        <begin position="114"/>
        <end position="120"/>
    </location>
    <ligand>
        <name>ATP</name>
        <dbReference type="ChEBI" id="CHEBI:30616"/>
    </ligand>
</feature>
<dbReference type="AlphaFoldDB" id="A0A9X3WS70"/>
<dbReference type="InterPro" id="IPR005863">
    <property type="entry name" value="UDP-N-AcMur_synth"/>
</dbReference>
<keyword evidence="2 10" id="KW-0436">Ligase</keyword>
<dbReference type="Pfam" id="PF02875">
    <property type="entry name" value="Mur_ligase_C"/>
    <property type="match status" value="1"/>
</dbReference>
<keyword evidence="6 10" id="KW-0133">Cell shape</keyword>
<keyword evidence="5 10" id="KW-0067">ATP-binding</keyword>
<comment type="catalytic activity">
    <reaction evidence="10 11">
        <text>D-alanyl-D-alanine + UDP-N-acetyl-alpha-D-muramoyl-L-alanyl-gamma-D-glutamyl-meso-2,6-diaminopimelate + ATP = UDP-N-acetyl-alpha-D-muramoyl-L-alanyl-gamma-D-glutamyl-meso-2,6-diaminopimeloyl-D-alanyl-D-alanine + ADP + phosphate + H(+)</text>
        <dbReference type="Rhea" id="RHEA:28374"/>
        <dbReference type="ChEBI" id="CHEBI:15378"/>
        <dbReference type="ChEBI" id="CHEBI:30616"/>
        <dbReference type="ChEBI" id="CHEBI:43474"/>
        <dbReference type="ChEBI" id="CHEBI:57822"/>
        <dbReference type="ChEBI" id="CHEBI:61386"/>
        <dbReference type="ChEBI" id="CHEBI:83905"/>
        <dbReference type="ChEBI" id="CHEBI:456216"/>
        <dbReference type="EC" id="6.3.2.10"/>
    </reaction>
</comment>
<keyword evidence="7 10" id="KW-0573">Peptidoglycan synthesis</keyword>
<comment type="pathway">
    <text evidence="10 11">Cell wall biogenesis; peptidoglycan biosynthesis.</text>
</comment>
<dbReference type="GO" id="GO:0047480">
    <property type="term" value="F:UDP-N-acetylmuramoyl-tripeptide-D-alanyl-D-alanine ligase activity"/>
    <property type="evidence" value="ECO:0007669"/>
    <property type="project" value="UniProtKB-UniRule"/>
</dbReference>
<feature type="domain" description="Mur ligase N-terminal catalytic" evidence="12">
    <location>
        <begin position="25"/>
        <end position="95"/>
    </location>
</feature>
<dbReference type="GO" id="GO:0051301">
    <property type="term" value="P:cell division"/>
    <property type="evidence" value="ECO:0007669"/>
    <property type="project" value="UniProtKB-KW"/>
</dbReference>
<evidence type="ECO:0000259" key="13">
    <source>
        <dbReference type="Pfam" id="PF02875"/>
    </source>
</evidence>
<feature type="domain" description="Mur ligase C-terminal" evidence="13">
    <location>
        <begin position="315"/>
        <end position="440"/>
    </location>
</feature>
<comment type="function">
    <text evidence="10 11">Involved in cell wall formation. Catalyzes the final step in the synthesis of UDP-N-acetylmuramoyl-pentapeptide, the precursor of murein.</text>
</comment>
<dbReference type="InterPro" id="IPR036615">
    <property type="entry name" value="Mur_ligase_C_dom_sf"/>
</dbReference>
<dbReference type="Gene3D" id="3.40.1390.10">
    <property type="entry name" value="MurE/MurF, N-terminal domain"/>
    <property type="match status" value="1"/>
</dbReference>
<dbReference type="Gene3D" id="3.40.1190.10">
    <property type="entry name" value="Mur-like, catalytic domain"/>
    <property type="match status" value="1"/>
</dbReference>
<evidence type="ECO:0000256" key="3">
    <source>
        <dbReference type="ARBA" id="ARBA00022618"/>
    </source>
</evidence>
<keyword evidence="4 10" id="KW-0547">Nucleotide-binding</keyword>
<dbReference type="PANTHER" id="PTHR43024:SF1">
    <property type="entry name" value="UDP-N-ACETYLMURAMOYL-TRIPEPTIDE--D-ALANYL-D-ALANINE LIGASE"/>
    <property type="match status" value="1"/>
</dbReference>
<evidence type="ECO:0000259" key="12">
    <source>
        <dbReference type="Pfam" id="PF01225"/>
    </source>
</evidence>
<accession>A0A9X3WS70</accession>
<dbReference type="GO" id="GO:0005737">
    <property type="term" value="C:cytoplasm"/>
    <property type="evidence" value="ECO:0007669"/>
    <property type="project" value="UniProtKB-SubCell"/>
</dbReference>
<dbReference type="Proteomes" id="UP001145050">
    <property type="component" value="Unassembled WGS sequence"/>
</dbReference>
<sequence length="456" mass="50639">MLFSTREIEELFPEHQGAVHDSISISEVVTDSRKQSRKSLFVPLIGESFDGHSFIKQAFNNGAVACLWQKDKDIPAFLPTDFPVFLVDDPLVALQRLSYWYRKKVNPIVIGITGSNGKTTTKDLVAGVLESQYKVHKTQGNLNNHIGLPLTILSMDGTTEILVLEMGMSHFGEIEQLSLIAEPDYGVITNIGESHIEYLGSREGIAQAKSEILAGMSKNGFLLLDGDEALLKPLHRKEKVISCGFSSSNTIVVHDVFMTTEATTFSINGEERYELKLLGKHHAKNATYAITLGNLLNVPLDKIKQALRTLSLSGMRFEIVQGINGSTIINDAYNASPTSMKASIEVVANMHSFKNKIVILGDMYELGKESKQFHREVANVITNEIDVVFTLGNDAKEITEELHSRKLPTLAKHFYKKDDLLQELKGHLTEDTIVLLKASRGVKLETLLEDVQKCTK</sequence>
<evidence type="ECO:0000256" key="9">
    <source>
        <dbReference type="ARBA" id="ARBA00023316"/>
    </source>
</evidence>
<dbReference type="PANTHER" id="PTHR43024">
    <property type="entry name" value="UDP-N-ACETYLMURAMOYL-TRIPEPTIDE--D-ALANYL-D-ALANINE LIGASE"/>
    <property type="match status" value="1"/>
</dbReference>
<dbReference type="SUPFAM" id="SSF63418">
    <property type="entry name" value="MurE/MurF N-terminal domain"/>
    <property type="match status" value="1"/>
</dbReference>